<dbReference type="PIRSF" id="PIRSF004692">
    <property type="entry name" value="KdsD_KpsF"/>
    <property type="match status" value="1"/>
</dbReference>
<evidence type="ECO:0000256" key="7">
    <source>
        <dbReference type="PROSITE-ProRule" id="PRU00703"/>
    </source>
</evidence>
<dbReference type="SMART" id="SM00116">
    <property type="entry name" value="CBS"/>
    <property type="match status" value="2"/>
</dbReference>
<dbReference type="GO" id="GO:0097367">
    <property type="term" value="F:carbohydrate derivative binding"/>
    <property type="evidence" value="ECO:0007669"/>
    <property type="project" value="InterPro"/>
</dbReference>
<name>A0A1W9HUF6_9HYPH</name>
<evidence type="ECO:0000313" key="11">
    <source>
        <dbReference type="Proteomes" id="UP000192872"/>
    </source>
</evidence>
<dbReference type="InterPro" id="IPR046348">
    <property type="entry name" value="SIS_dom_sf"/>
</dbReference>
<dbReference type="GO" id="GO:0019146">
    <property type="term" value="F:arabinose-5-phosphate isomerase activity"/>
    <property type="evidence" value="ECO:0007669"/>
    <property type="project" value="UniProtKB-ARBA"/>
</dbReference>
<accession>A0A1W9HUF6</accession>
<proteinExistence type="inferred from homology"/>
<feature type="site" description="Catalytically relevant" evidence="6">
    <location>
        <position position="119"/>
    </location>
</feature>
<dbReference type="Gene3D" id="3.10.580.10">
    <property type="entry name" value="CBS-domain"/>
    <property type="match status" value="1"/>
</dbReference>
<dbReference type="GO" id="GO:0005975">
    <property type="term" value="P:carbohydrate metabolic process"/>
    <property type="evidence" value="ECO:0007669"/>
    <property type="project" value="InterPro"/>
</dbReference>
<feature type="domain" description="CBS" evidence="8">
    <location>
        <begin position="282"/>
        <end position="333"/>
    </location>
</feature>
<dbReference type="PROSITE" id="PS51371">
    <property type="entry name" value="CBS"/>
    <property type="match status" value="2"/>
</dbReference>
<dbReference type="PANTHER" id="PTHR42745">
    <property type="match status" value="1"/>
</dbReference>
<evidence type="ECO:0000256" key="4">
    <source>
        <dbReference type="PIRNR" id="PIRNR004692"/>
    </source>
</evidence>
<feature type="domain" description="SIS" evidence="9">
    <location>
        <begin position="50"/>
        <end position="192"/>
    </location>
</feature>
<dbReference type="EMBL" id="LWDL01000022">
    <property type="protein sequence ID" value="OQW51090.1"/>
    <property type="molecule type" value="Genomic_DNA"/>
</dbReference>
<dbReference type="Proteomes" id="UP000192872">
    <property type="component" value="Unassembled WGS sequence"/>
</dbReference>
<keyword evidence="2" id="KW-0677">Repeat</keyword>
<dbReference type="CDD" id="cd05014">
    <property type="entry name" value="SIS_Kpsf"/>
    <property type="match status" value="1"/>
</dbReference>
<feature type="binding site" evidence="5">
    <location>
        <position position="90"/>
    </location>
    <ligand>
        <name>Zn(2+)</name>
        <dbReference type="ChEBI" id="CHEBI:29105"/>
    </ligand>
</feature>
<dbReference type="InterPro" id="IPR004800">
    <property type="entry name" value="KdsD/KpsF-type"/>
</dbReference>
<dbReference type="InterPro" id="IPR046342">
    <property type="entry name" value="CBS_dom_sf"/>
</dbReference>
<reference evidence="10 11" key="1">
    <citation type="journal article" date="2017" name="Water Res.">
        <title>Comammox in drinking water systems.</title>
        <authorList>
            <person name="Wang Y."/>
            <person name="Ma L."/>
            <person name="Mao Y."/>
            <person name="Jiang X."/>
            <person name="Xia Y."/>
            <person name="Yu K."/>
            <person name="Li B."/>
            <person name="Zhang T."/>
        </authorList>
    </citation>
    <scope>NUCLEOTIDE SEQUENCE [LARGE SCALE GENOMIC DNA]</scope>
    <source>
        <strain evidence="10">SG_bin8</strain>
    </source>
</reference>
<evidence type="ECO:0000256" key="1">
    <source>
        <dbReference type="ARBA" id="ARBA00008165"/>
    </source>
</evidence>
<dbReference type="InterPro" id="IPR001347">
    <property type="entry name" value="SIS_dom"/>
</dbReference>
<keyword evidence="3 7" id="KW-0129">CBS domain</keyword>
<evidence type="ECO:0000259" key="9">
    <source>
        <dbReference type="PROSITE" id="PS51464"/>
    </source>
</evidence>
<dbReference type="Pfam" id="PF00571">
    <property type="entry name" value="CBS"/>
    <property type="match status" value="2"/>
</dbReference>
<gene>
    <name evidence="10" type="ORF">A4S15_12795</name>
</gene>
<dbReference type="Pfam" id="PF01380">
    <property type="entry name" value="SIS"/>
    <property type="match status" value="1"/>
</dbReference>
<dbReference type="CDD" id="cd04604">
    <property type="entry name" value="CBS_pair_SIS_assoc"/>
    <property type="match status" value="1"/>
</dbReference>
<dbReference type="InterPro" id="IPR050986">
    <property type="entry name" value="GutQ/KpsF_isomerases"/>
</dbReference>
<dbReference type="GO" id="GO:0046872">
    <property type="term" value="F:metal ion binding"/>
    <property type="evidence" value="ECO:0007669"/>
    <property type="project" value="UniProtKB-KW"/>
</dbReference>
<comment type="similarity">
    <text evidence="1 4">Belongs to the SIS family. GutQ/KpsF subfamily.</text>
</comment>
<evidence type="ECO:0000256" key="3">
    <source>
        <dbReference type="ARBA" id="ARBA00023122"/>
    </source>
</evidence>
<protein>
    <submittedName>
        <fullName evidence="10">KpsF/GutQ family protein</fullName>
    </submittedName>
</protein>
<organism evidence="10 11">
    <name type="scientific">Candidatus Raskinella chloraquaticus</name>
    <dbReference type="NCBI Taxonomy" id="1951219"/>
    <lineage>
        <taxon>Bacteria</taxon>
        <taxon>Pseudomonadati</taxon>
        <taxon>Pseudomonadota</taxon>
        <taxon>Alphaproteobacteria</taxon>
        <taxon>Hyphomicrobiales</taxon>
        <taxon>Phreatobacteraceae</taxon>
        <taxon>Candidatus Raskinella</taxon>
    </lineage>
</organism>
<dbReference type="InterPro" id="IPR035474">
    <property type="entry name" value="SIS_Kpsf"/>
</dbReference>
<evidence type="ECO:0000256" key="5">
    <source>
        <dbReference type="PIRSR" id="PIRSR004692-2"/>
    </source>
</evidence>
<dbReference type="SUPFAM" id="SSF53697">
    <property type="entry name" value="SIS domain"/>
    <property type="match status" value="1"/>
</dbReference>
<dbReference type="AlphaFoldDB" id="A0A1W9HUF6"/>
<keyword evidence="5" id="KW-0479">Metal-binding</keyword>
<dbReference type="PROSITE" id="PS51464">
    <property type="entry name" value="SIS"/>
    <property type="match status" value="1"/>
</dbReference>
<dbReference type="STRING" id="1827387.A4S15_12795"/>
<dbReference type="PANTHER" id="PTHR42745:SF1">
    <property type="entry name" value="ARABINOSE 5-PHOSPHATE ISOMERASE KDSD"/>
    <property type="match status" value="1"/>
</dbReference>
<feature type="site" description="Catalytically relevant" evidence="6">
    <location>
        <position position="160"/>
    </location>
</feature>
<feature type="site" description="Catalytically relevant" evidence="6">
    <location>
        <position position="201"/>
    </location>
</feature>
<keyword evidence="5" id="KW-0862">Zinc</keyword>
<evidence type="ECO:0000256" key="6">
    <source>
        <dbReference type="PIRSR" id="PIRSR004692-3"/>
    </source>
</evidence>
<dbReference type="FunFam" id="3.40.50.10490:FF:000011">
    <property type="entry name" value="Arabinose 5-phosphate isomerase"/>
    <property type="match status" value="1"/>
</dbReference>
<dbReference type="RefSeq" id="WP_376801853.1">
    <property type="nucleotide sequence ID" value="NZ_DBNB01000003.1"/>
</dbReference>
<evidence type="ECO:0000256" key="2">
    <source>
        <dbReference type="ARBA" id="ARBA00022737"/>
    </source>
</evidence>
<comment type="caution">
    <text evidence="10">The sequence shown here is derived from an EMBL/GenBank/DDBJ whole genome shotgun (WGS) entry which is preliminary data.</text>
</comment>
<dbReference type="Gene3D" id="3.40.50.10490">
    <property type="entry name" value="Glucose-6-phosphate isomerase like protein, domain 1"/>
    <property type="match status" value="1"/>
</dbReference>
<dbReference type="GO" id="GO:1901135">
    <property type="term" value="P:carbohydrate derivative metabolic process"/>
    <property type="evidence" value="ECO:0007669"/>
    <property type="project" value="InterPro"/>
</dbReference>
<evidence type="ECO:0000313" key="10">
    <source>
        <dbReference type="EMBL" id="OQW51090.1"/>
    </source>
</evidence>
<feature type="domain" description="CBS" evidence="8">
    <location>
        <begin position="217"/>
        <end position="280"/>
    </location>
</feature>
<dbReference type="NCBIfam" id="TIGR00393">
    <property type="entry name" value="kpsF"/>
    <property type="match status" value="1"/>
</dbReference>
<sequence>MNGLNSPLRKEAVLDAVASAIRTIEAERAGLDLLVHTLAGPTGLAFHRCVAAVLAGKGRVIVTGIGKSGHVGRKIAATLASTGTPAYFVHPGEASHGDLGMIQTDDVILALSWSGETAELAPVVAYATRFSVALYAVTSDEGSALARAADGAMILPKAAEACPNGLAPTTSTTMQMALGDALAVALLEARGFTAREFGLLHPGGRLGAGLKLARELMHGGEALPLVRKGTTIAEAIVPMSAKRFGCVVVVDESGRLAGLFTDGDLRRALAAKSLHGVVDSVMTKAPRTIAPDTLAAEAVEMMQSGSITVLVVVEDERPVGLLHLHDLLRVGVV</sequence>
<dbReference type="InterPro" id="IPR000644">
    <property type="entry name" value="CBS_dom"/>
</dbReference>
<feature type="site" description="Catalytically relevant" evidence="6">
    <location>
        <position position="67"/>
    </location>
</feature>
<evidence type="ECO:0000259" key="8">
    <source>
        <dbReference type="PROSITE" id="PS51371"/>
    </source>
</evidence>